<organism evidence="8 9">
    <name type="scientific">Paramuricea clavata</name>
    <name type="common">Red gorgonian</name>
    <name type="synonym">Violescent sea-whip</name>
    <dbReference type="NCBI Taxonomy" id="317549"/>
    <lineage>
        <taxon>Eukaryota</taxon>
        <taxon>Metazoa</taxon>
        <taxon>Cnidaria</taxon>
        <taxon>Anthozoa</taxon>
        <taxon>Octocorallia</taxon>
        <taxon>Malacalcyonacea</taxon>
        <taxon>Plexauridae</taxon>
        <taxon>Paramuricea</taxon>
    </lineage>
</organism>
<evidence type="ECO:0000313" key="8">
    <source>
        <dbReference type="EMBL" id="CAB3979866.1"/>
    </source>
</evidence>
<keyword evidence="3" id="KW-0732">Signal</keyword>
<comment type="subcellular location">
    <subcellularLocation>
        <location evidence="1">Cell membrane</location>
        <topology evidence="1">Single-pass type I membrane protein</topology>
    </subcellularLocation>
</comment>
<evidence type="ECO:0000256" key="3">
    <source>
        <dbReference type="ARBA" id="ARBA00022729"/>
    </source>
</evidence>
<keyword evidence="6" id="KW-0325">Glycoprotein</keyword>
<comment type="caution">
    <text evidence="8">The sequence shown here is derived from an EMBL/GenBank/DDBJ whole genome shotgun (WGS) entry which is preliminary data.</text>
</comment>
<protein>
    <submittedName>
        <fullName evidence="8">Lysosome-associated membrane glyco 1-like</fullName>
    </submittedName>
</protein>
<dbReference type="GO" id="GO:0005765">
    <property type="term" value="C:lysosomal membrane"/>
    <property type="evidence" value="ECO:0007669"/>
    <property type="project" value="TreeGrafter"/>
</dbReference>
<evidence type="ECO:0000256" key="2">
    <source>
        <dbReference type="ARBA" id="ARBA00022692"/>
    </source>
</evidence>
<dbReference type="InterPro" id="IPR048524">
    <property type="entry name" value="Lamp2-like_TM"/>
</dbReference>
<accession>A0A6S7FVM9</accession>
<dbReference type="EMBL" id="CACRXK020000237">
    <property type="protein sequence ID" value="CAB3979866.1"/>
    <property type="molecule type" value="Genomic_DNA"/>
</dbReference>
<gene>
    <name evidence="8" type="ORF">PACLA_8A079364</name>
</gene>
<dbReference type="Proteomes" id="UP001152795">
    <property type="component" value="Unassembled WGS sequence"/>
</dbReference>
<dbReference type="PANTHER" id="PTHR11506">
    <property type="entry name" value="LYSOSOME-ASSOCIATED MEMBRANE GLYCOPROTEIN"/>
    <property type="match status" value="1"/>
</dbReference>
<dbReference type="PANTHER" id="PTHR11506:SF35">
    <property type="entry name" value="LYSOSOME-ASSOCIATED MEMBRANE GLYCOPROTEIN 5"/>
    <property type="match status" value="1"/>
</dbReference>
<evidence type="ECO:0000256" key="5">
    <source>
        <dbReference type="ARBA" id="ARBA00023136"/>
    </source>
</evidence>
<evidence type="ECO:0000256" key="1">
    <source>
        <dbReference type="ARBA" id="ARBA00004251"/>
    </source>
</evidence>
<keyword evidence="4" id="KW-1133">Transmembrane helix</keyword>
<name>A0A6S7FVM9_PARCT</name>
<evidence type="ECO:0000259" key="7">
    <source>
        <dbReference type="Pfam" id="PF21222"/>
    </source>
</evidence>
<dbReference type="Pfam" id="PF21222">
    <property type="entry name" value="Lamp2_2nd"/>
    <property type="match status" value="1"/>
</dbReference>
<keyword evidence="5" id="KW-0472">Membrane</keyword>
<dbReference type="GO" id="GO:0031902">
    <property type="term" value="C:late endosome membrane"/>
    <property type="evidence" value="ECO:0007669"/>
    <property type="project" value="TreeGrafter"/>
</dbReference>
<evidence type="ECO:0000313" key="9">
    <source>
        <dbReference type="Proteomes" id="UP001152795"/>
    </source>
</evidence>
<keyword evidence="9" id="KW-1185">Reference proteome</keyword>
<keyword evidence="2" id="KW-0812">Transmembrane</keyword>
<proteinExistence type="predicted"/>
<dbReference type="GO" id="GO:0072594">
    <property type="term" value="P:establishment of protein localization to organelle"/>
    <property type="evidence" value="ECO:0007669"/>
    <property type="project" value="TreeGrafter"/>
</dbReference>
<sequence>MSGGVTAHFTNVILQPFSSHVTPQPDGYRCPADDKGDDDDDDNTVPIAVGAALGGLVLIVLVAYIIGRRRSNRGYEQV</sequence>
<evidence type="ECO:0000256" key="4">
    <source>
        <dbReference type="ARBA" id="ARBA00022989"/>
    </source>
</evidence>
<dbReference type="GO" id="GO:0005886">
    <property type="term" value="C:plasma membrane"/>
    <property type="evidence" value="ECO:0007669"/>
    <property type="project" value="TreeGrafter"/>
</dbReference>
<reference evidence="8" key="1">
    <citation type="submission" date="2020-04" db="EMBL/GenBank/DDBJ databases">
        <authorList>
            <person name="Alioto T."/>
            <person name="Alioto T."/>
            <person name="Gomez Garrido J."/>
        </authorList>
    </citation>
    <scope>NUCLEOTIDE SEQUENCE</scope>
    <source>
        <strain evidence="8">A484AB</strain>
    </source>
</reference>
<dbReference type="InterPro" id="IPR002000">
    <property type="entry name" value="Lysosome-assoc_membr_glycop"/>
</dbReference>
<evidence type="ECO:0000256" key="6">
    <source>
        <dbReference type="ARBA" id="ARBA00023180"/>
    </source>
</evidence>
<feature type="domain" description="Lysosome-associated membrane glycoprotein 2-like transmembrane" evidence="7">
    <location>
        <begin position="45"/>
        <end position="75"/>
    </location>
</feature>
<dbReference type="AlphaFoldDB" id="A0A6S7FVM9"/>